<dbReference type="Proteomes" id="UP000824229">
    <property type="component" value="Unassembled WGS sequence"/>
</dbReference>
<evidence type="ECO:0000256" key="8">
    <source>
        <dbReference type="ARBA" id="ARBA00023010"/>
    </source>
</evidence>
<dbReference type="PANTHER" id="PTHR33909">
    <property type="entry name" value="SEC TRANSLOCON ACCESSORY COMPLEX SUBUNIT YAJC"/>
    <property type="match status" value="1"/>
</dbReference>
<evidence type="ECO:0000313" key="12">
    <source>
        <dbReference type="Proteomes" id="UP000824229"/>
    </source>
</evidence>
<feature type="transmembrane region" description="Helical" evidence="10">
    <location>
        <begin position="12"/>
        <end position="33"/>
    </location>
</feature>
<dbReference type="GO" id="GO:0015031">
    <property type="term" value="P:protein transport"/>
    <property type="evidence" value="ECO:0007669"/>
    <property type="project" value="UniProtKB-KW"/>
</dbReference>
<evidence type="ECO:0000313" key="11">
    <source>
        <dbReference type="EMBL" id="MBU3804429.1"/>
    </source>
</evidence>
<dbReference type="AlphaFoldDB" id="A0A9E2KBD7"/>
<organism evidence="11 12">
    <name type="scientific">Candidatus Cellulosilyticum pullistercoris</name>
    <dbReference type="NCBI Taxonomy" id="2838521"/>
    <lineage>
        <taxon>Bacteria</taxon>
        <taxon>Bacillati</taxon>
        <taxon>Bacillota</taxon>
        <taxon>Clostridia</taxon>
        <taxon>Lachnospirales</taxon>
        <taxon>Cellulosilyticaceae</taxon>
        <taxon>Cellulosilyticum</taxon>
    </lineage>
</organism>
<protein>
    <submittedName>
        <fullName evidence="11">Preprotein translocase subunit YajC</fullName>
    </submittedName>
</protein>
<proteinExistence type="inferred from homology"/>
<evidence type="ECO:0000256" key="1">
    <source>
        <dbReference type="ARBA" id="ARBA00004162"/>
    </source>
</evidence>
<keyword evidence="6" id="KW-0653">Protein transport</keyword>
<dbReference type="EMBL" id="JAHLFQ010000150">
    <property type="protein sequence ID" value="MBU3804429.1"/>
    <property type="molecule type" value="Genomic_DNA"/>
</dbReference>
<dbReference type="PRINTS" id="PR01853">
    <property type="entry name" value="YAJCTRNLCASE"/>
</dbReference>
<evidence type="ECO:0000256" key="7">
    <source>
        <dbReference type="ARBA" id="ARBA00022989"/>
    </source>
</evidence>
<reference evidence="11" key="1">
    <citation type="journal article" date="2021" name="PeerJ">
        <title>Extensive microbial diversity within the chicken gut microbiome revealed by metagenomics and culture.</title>
        <authorList>
            <person name="Gilroy R."/>
            <person name="Ravi A."/>
            <person name="Getino M."/>
            <person name="Pursley I."/>
            <person name="Horton D.L."/>
            <person name="Alikhan N.F."/>
            <person name="Baker D."/>
            <person name="Gharbi K."/>
            <person name="Hall N."/>
            <person name="Watson M."/>
            <person name="Adriaenssens E.M."/>
            <person name="Foster-Nyarko E."/>
            <person name="Jarju S."/>
            <person name="Secka A."/>
            <person name="Antonio M."/>
            <person name="Oren A."/>
            <person name="Chaudhuri R.R."/>
            <person name="La Ragione R."/>
            <person name="Hildebrand F."/>
            <person name="Pallen M.J."/>
        </authorList>
    </citation>
    <scope>NUCLEOTIDE SEQUENCE</scope>
    <source>
        <strain evidence="11">B5-657</strain>
    </source>
</reference>
<name>A0A9E2KBD7_9FIRM</name>
<reference evidence="11" key="2">
    <citation type="submission" date="2021-04" db="EMBL/GenBank/DDBJ databases">
        <authorList>
            <person name="Gilroy R."/>
        </authorList>
    </citation>
    <scope>NUCLEOTIDE SEQUENCE</scope>
    <source>
        <strain evidence="11">B5-657</strain>
    </source>
</reference>
<dbReference type="SMART" id="SM01323">
    <property type="entry name" value="YajC"/>
    <property type="match status" value="1"/>
</dbReference>
<keyword evidence="3" id="KW-0813">Transport</keyword>
<comment type="similarity">
    <text evidence="2">Belongs to the YajC family.</text>
</comment>
<evidence type="ECO:0000256" key="9">
    <source>
        <dbReference type="ARBA" id="ARBA00023136"/>
    </source>
</evidence>
<evidence type="ECO:0000256" key="2">
    <source>
        <dbReference type="ARBA" id="ARBA00006742"/>
    </source>
</evidence>
<dbReference type="Pfam" id="PF02699">
    <property type="entry name" value="YajC"/>
    <property type="match status" value="1"/>
</dbReference>
<keyword evidence="7 10" id="KW-1133">Transmembrane helix</keyword>
<evidence type="ECO:0000256" key="10">
    <source>
        <dbReference type="SAM" id="Phobius"/>
    </source>
</evidence>
<evidence type="ECO:0000256" key="4">
    <source>
        <dbReference type="ARBA" id="ARBA00022475"/>
    </source>
</evidence>
<evidence type="ECO:0000256" key="6">
    <source>
        <dbReference type="ARBA" id="ARBA00022927"/>
    </source>
</evidence>
<evidence type="ECO:0000256" key="3">
    <source>
        <dbReference type="ARBA" id="ARBA00022448"/>
    </source>
</evidence>
<dbReference type="PANTHER" id="PTHR33909:SF1">
    <property type="entry name" value="SEC TRANSLOCON ACCESSORY COMPLEX SUBUNIT YAJC"/>
    <property type="match status" value="1"/>
</dbReference>
<comment type="subcellular location">
    <subcellularLocation>
        <location evidence="1">Cell membrane</location>
        <topology evidence="1">Single-pass membrane protein</topology>
    </subcellularLocation>
</comment>
<keyword evidence="8" id="KW-0811">Translocation</keyword>
<gene>
    <name evidence="11" type="primary">yajC</name>
    <name evidence="11" type="ORF">H9872_06705</name>
</gene>
<accession>A0A9E2KBD7</accession>
<dbReference type="InterPro" id="IPR003849">
    <property type="entry name" value="Preprotein_translocase_YajC"/>
</dbReference>
<comment type="caution">
    <text evidence="11">The sequence shown here is derived from an EMBL/GenBank/DDBJ whole genome shotgun (WGS) entry which is preliminary data.</text>
</comment>
<keyword evidence="9 10" id="KW-0472">Membrane</keyword>
<keyword evidence="4" id="KW-1003">Cell membrane</keyword>
<dbReference type="GO" id="GO:0005886">
    <property type="term" value="C:plasma membrane"/>
    <property type="evidence" value="ECO:0007669"/>
    <property type="project" value="UniProtKB-SubCell"/>
</dbReference>
<sequence>MNTILLQASAGGSLASMLVIYAVIIGLMWFFLIRPQKKQQKQIEEMQNSIKVGDSVLLNSGMYGKVLDIIGDTLIVEFGLNKSVRIPVLKSTVARAAEPNLTVGKKADLVDENGVEYEYVEVEVEVDENGNEIGEVKK</sequence>
<evidence type="ECO:0000256" key="5">
    <source>
        <dbReference type="ARBA" id="ARBA00022692"/>
    </source>
</evidence>
<keyword evidence="5 10" id="KW-0812">Transmembrane</keyword>
<dbReference type="NCBIfam" id="TIGR00739">
    <property type="entry name" value="yajC"/>
    <property type="match status" value="1"/>
</dbReference>